<keyword evidence="3 5" id="KW-1133">Transmembrane helix</keyword>
<dbReference type="RefSeq" id="WP_227259662.1">
    <property type="nucleotide sequence ID" value="NZ_BAAADU010000002.1"/>
</dbReference>
<organism evidence="7 8">
    <name type="scientific">Salarchaeum japonicum</name>
    <dbReference type="NCBI Taxonomy" id="555573"/>
    <lineage>
        <taxon>Archaea</taxon>
        <taxon>Methanobacteriati</taxon>
        <taxon>Methanobacteriota</taxon>
        <taxon>Stenosarchaea group</taxon>
        <taxon>Halobacteria</taxon>
        <taxon>Halobacteriales</taxon>
        <taxon>Halobacteriaceae</taxon>
    </lineage>
</organism>
<keyword evidence="7" id="KW-0378">Hydrolase</keyword>
<evidence type="ECO:0000256" key="5">
    <source>
        <dbReference type="SAM" id="Phobius"/>
    </source>
</evidence>
<feature type="transmembrane region" description="Helical" evidence="5">
    <location>
        <begin position="94"/>
        <end position="115"/>
    </location>
</feature>
<evidence type="ECO:0000256" key="1">
    <source>
        <dbReference type="ARBA" id="ARBA00004141"/>
    </source>
</evidence>
<feature type="transmembrane region" description="Helical" evidence="5">
    <location>
        <begin position="224"/>
        <end position="247"/>
    </location>
</feature>
<feature type="transmembrane region" description="Helical" evidence="5">
    <location>
        <begin position="6"/>
        <end position="26"/>
    </location>
</feature>
<dbReference type="SUPFAM" id="SSF144091">
    <property type="entry name" value="Rhomboid-like"/>
    <property type="match status" value="1"/>
</dbReference>
<dbReference type="Proteomes" id="UP001500194">
    <property type="component" value="Unassembled WGS sequence"/>
</dbReference>
<dbReference type="InterPro" id="IPR022764">
    <property type="entry name" value="Peptidase_S54_rhomboid_dom"/>
</dbReference>
<feature type="transmembrane region" description="Helical" evidence="5">
    <location>
        <begin position="155"/>
        <end position="173"/>
    </location>
</feature>
<gene>
    <name evidence="7" type="ORF">GCM10009019_22490</name>
</gene>
<keyword evidence="4 5" id="KW-0472">Membrane</keyword>
<feature type="transmembrane region" description="Helical" evidence="5">
    <location>
        <begin position="127"/>
        <end position="148"/>
    </location>
</feature>
<dbReference type="GeneID" id="68573070"/>
<dbReference type="GO" id="GO:0016020">
    <property type="term" value="C:membrane"/>
    <property type="evidence" value="ECO:0007669"/>
    <property type="project" value="UniProtKB-SubCell"/>
</dbReference>
<evidence type="ECO:0000313" key="7">
    <source>
        <dbReference type="EMBL" id="GAA0657758.1"/>
    </source>
</evidence>
<keyword evidence="2 5" id="KW-0812">Transmembrane</keyword>
<reference evidence="7 8" key="1">
    <citation type="journal article" date="2019" name="Int. J. Syst. Evol. Microbiol.">
        <title>The Global Catalogue of Microorganisms (GCM) 10K type strain sequencing project: providing services to taxonomists for standard genome sequencing and annotation.</title>
        <authorList>
            <consortium name="The Broad Institute Genomics Platform"/>
            <consortium name="The Broad Institute Genome Sequencing Center for Infectious Disease"/>
            <person name="Wu L."/>
            <person name="Ma J."/>
        </authorList>
    </citation>
    <scope>NUCLEOTIDE SEQUENCE [LARGE SCALE GENOMIC DNA]</scope>
    <source>
        <strain evidence="7 8">JCM 16327</strain>
    </source>
</reference>
<dbReference type="EMBL" id="BAAADU010000002">
    <property type="protein sequence ID" value="GAA0657758.1"/>
    <property type="molecule type" value="Genomic_DNA"/>
</dbReference>
<comment type="subcellular location">
    <subcellularLocation>
        <location evidence="1">Membrane</location>
        <topology evidence="1">Multi-pass membrane protein</topology>
    </subcellularLocation>
</comment>
<feature type="transmembrane region" description="Helical" evidence="5">
    <location>
        <begin position="275"/>
        <end position="299"/>
    </location>
</feature>
<keyword evidence="7" id="KW-0645">Protease</keyword>
<dbReference type="GO" id="GO:0004252">
    <property type="term" value="F:serine-type endopeptidase activity"/>
    <property type="evidence" value="ECO:0007669"/>
    <property type="project" value="InterPro"/>
</dbReference>
<feature type="domain" description="Peptidase S54 rhomboid" evidence="6">
    <location>
        <begin position="142"/>
        <end position="300"/>
    </location>
</feature>
<comment type="caution">
    <text evidence="7">The sequence shown here is derived from an EMBL/GenBank/DDBJ whole genome shotgun (WGS) entry which is preliminary data.</text>
</comment>
<dbReference type="Gene3D" id="1.20.1540.10">
    <property type="entry name" value="Rhomboid-like"/>
    <property type="match status" value="1"/>
</dbReference>
<evidence type="ECO:0000259" key="6">
    <source>
        <dbReference type="Pfam" id="PF01694"/>
    </source>
</evidence>
<keyword evidence="8" id="KW-1185">Reference proteome</keyword>
<dbReference type="AlphaFoldDB" id="A0AAV3T5M6"/>
<evidence type="ECO:0000256" key="4">
    <source>
        <dbReference type="ARBA" id="ARBA00023136"/>
    </source>
</evidence>
<evidence type="ECO:0000313" key="8">
    <source>
        <dbReference type="Proteomes" id="UP001500194"/>
    </source>
</evidence>
<evidence type="ECO:0000256" key="2">
    <source>
        <dbReference type="ARBA" id="ARBA00022692"/>
    </source>
</evidence>
<feature type="transmembrane region" description="Helical" evidence="5">
    <location>
        <begin position="379"/>
        <end position="399"/>
    </location>
</feature>
<dbReference type="Pfam" id="PF01694">
    <property type="entry name" value="Rhomboid"/>
    <property type="match status" value="1"/>
</dbReference>
<accession>A0AAV3T5M6</accession>
<dbReference type="InterPro" id="IPR035952">
    <property type="entry name" value="Rhomboid-like_sf"/>
</dbReference>
<feature type="transmembrane region" description="Helical" evidence="5">
    <location>
        <begin position="60"/>
        <end position="79"/>
    </location>
</feature>
<dbReference type="GO" id="GO:0006508">
    <property type="term" value="P:proteolysis"/>
    <property type="evidence" value="ECO:0007669"/>
    <property type="project" value="UniProtKB-KW"/>
</dbReference>
<feature type="transmembrane region" description="Helical" evidence="5">
    <location>
        <begin position="33"/>
        <end position="54"/>
    </location>
</feature>
<name>A0AAV3T5M6_9EURY</name>
<feature type="transmembrane region" description="Helical" evidence="5">
    <location>
        <begin position="336"/>
        <end position="358"/>
    </location>
</feature>
<evidence type="ECO:0000256" key="3">
    <source>
        <dbReference type="ARBA" id="ARBA00022989"/>
    </source>
</evidence>
<proteinExistence type="predicted"/>
<feature type="transmembrane region" description="Helical" evidence="5">
    <location>
        <begin position="311"/>
        <end position="330"/>
    </location>
</feature>
<sequence length="604" mass="62995">MVSLPVVLALSCLLGAAAAGVLSRVAGVRLSDGLLVVALLVGVLGVGVAAALGVVPVAPALAAALALALVASFGVVRALDRPRGRWFRRLRSRLLFGVPWGSLVSILGVLAFYLFVQGGADGLYSPLTLPFTSWSYTYPLGVLTAPFAHSGYGHLYGNLVGTVVLAPLAEYAFSHFPTERGDGSFSSLRANPYVRAFVLFPLGVLLVGLATSVFAWGPVIGFSGVVFAFAAFALVRYPLAVVVALTVRSAVSTLYSALTDPVVVASAGSSYGGPWWAGVAVQGHFLGLTLGVLLGVVVLAKRDRGPSALRLFAGTVLFAASLSLWAWWWYRGPATYVLYRAVGVLFVLAVGWVVAAAVRAGRSRDPLGWGTDISRRQAGVLLVLVPLAVMAGVAAPINYTTTDGSGLPADAVEVGDYQVAYAENVPNQRVSGIDVSLFGESTSVNASGVIVYSSERALWTEAVSAGRLAFTGTSTVRVGGLGWESEVRAERRGWVAAGGGAAYVVSLTPDGGDRRYVYGSDPATADLTLAGRNVSIVTREGAFYLALTRDGAVLDAAPVPAAGNATTVEGIRFVHRNDELVAVYDGTRVTVASEETYSYSQEIR</sequence>
<protein>
    <submittedName>
        <fullName evidence="7">Rhomboid family intramembrane serine protease</fullName>
    </submittedName>
</protein>
<feature type="transmembrane region" description="Helical" evidence="5">
    <location>
        <begin position="193"/>
        <end position="217"/>
    </location>
</feature>